<protein>
    <submittedName>
        <fullName evidence="3">Type II toxin-antitoxin system mRNA interferase RelE</fullName>
    </submittedName>
</protein>
<keyword evidence="4" id="KW-1185">Reference proteome</keyword>
<proteinExistence type="inferred from homology"/>
<keyword evidence="2" id="KW-1277">Toxin-antitoxin system</keyword>
<dbReference type="Gene3D" id="3.30.2310.20">
    <property type="entry name" value="RelE-like"/>
    <property type="match status" value="1"/>
</dbReference>
<accession>A0ABP5AKH8</accession>
<name>A0ABP5AKH8_9MICO</name>
<dbReference type="EMBL" id="BAAAOF010000002">
    <property type="protein sequence ID" value="GAA1916110.1"/>
    <property type="molecule type" value="Genomic_DNA"/>
</dbReference>
<dbReference type="SUPFAM" id="SSF143011">
    <property type="entry name" value="RelE-like"/>
    <property type="match status" value="1"/>
</dbReference>
<comment type="caution">
    <text evidence="3">The sequence shown here is derived from an EMBL/GenBank/DDBJ whole genome shotgun (WGS) entry which is preliminary data.</text>
</comment>
<reference evidence="4" key="1">
    <citation type="journal article" date="2019" name="Int. J. Syst. Evol. Microbiol.">
        <title>The Global Catalogue of Microorganisms (GCM) 10K type strain sequencing project: providing services to taxonomists for standard genome sequencing and annotation.</title>
        <authorList>
            <consortium name="The Broad Institute Genomics Platform"/>
            <consortium name="The Broad Institute Genome Sequencing Center for Infectious Disease"/>
            <person name="Wu L."/>
            <person name="Ma J."/>
        </authorList>
    </citation>
    <scope>NUCLEOTIDE SEQUENCE [LARGE SCALE GENOMIC DNA]</scope>
    <source>
        <strain evidence="4">JCM 14900</strain>
    </source>
</reference>
<organism evidence="3 4">
    <name type="scientific">Microbacterium aoyamense</name>
    <dbReference type="NCBI Taxonomy" id="344166"/>
    <lineage>
        <taxon>Bacteria</taxon>
        <taxon>Bacillati</taxon>
        <taxon>Actinomycetota</taxon>
        <taxon>Actinomycetes</taxon>
        <taxon>Micrococcales</taxon>
        <taxon>Microbacteriaceae</taxon>
        <taxon>Microbacterium</taxon>
    </lineage>
</organism>
<dbReference type="Proteomes" id="UP001501343">
    <property type="component" value="Unassembled WGS sequence"/>
</dbReference>
<evidence type="ECO:0000313" key="3">
    <source>
        <dbReference type="EMBL" id="GAA1916110.1"/>
    </source>
</evidence>
<dbReference type="Pfam" id="PF05016">
    <property type="entry name" value="ParE_toxin"/>
    <property type="match status" value="1"/>
</dbReference>
<dbReference type="PANTHER" id="PTHR35601">
    <property type="entry name" value="TOXIN RELE"/>
    <property type="match status" value="1"/>
</dbReference>
<comment type="similarity">
    <text evidence="1">Belongs to the RelE toxin family.</text>
</comment>
<sequence length="96" mass="10766">MNWNVQFASAAIRGLDSLPIKIAQAVVEFLTHTLPGNPHRMSKPLQGEFEGLRSARRGDYRVLFLLDDESGTLLVVRIAHRRDAYRPPAPRNQGMG</sequence>
<dbReference type="InterPro" id="IPR035093">
    <property type="entry name" value="RelE/ParE_toxin_dom_sf"/>
</dbReference>
<gene>
    <name evidence="3" type="primary">relE</name>
    <name evidence="3" type="ORF">GCM10009775_05720</name>
</gene>
<dbReference type="RefSeq" id="WP_248145238.1">
    <property type="nucleotide sequence ID" value="NZ_BAAAOF010000002.1"/>
</dbReference>
<evidence type="ECO:0000313" key="4">
    <source>
        <dbReference type="Proteomes" id="UP001501343"/>
    </source>
</evidence>
<evidence type="ECO:0000256" key="2">
    <source>
        <dbReference type="ARBA" id="ARBA00022649"/>
    </source>
</evidence>
<dbReference type="InterPro" id="IPR007712">
    <property type="entry name" value="RelE/ParE_toxin"/>
</dbReference>
<evidence type="ECO:0000256" key="1">
    <source>
        <dbReference type="ARBA" id="ARBA00006226"/>
    </source>
</evidence>
<dbReference type="PANTHER" id="PTHR35601:SF1">
    <property type="entry name" value="TOXIN RELE"/>
    <property type="match status" value="1"/>
</dbReference>